<feature type="non-terminal residue" evidence="2">
    <location>
        <position position="1"/>
    </location>
</feature>
<comment type="caution">
    <text evidence="2">The sequence shown here is derived from an EMBL/GenBank/DDBJ whole genome shotgun (WGS) entry which is preliminary data.</text>
</comment>
<organism evidence="2 3">
    <name type="scientific">Dimargaris verticillata</name>
    <dbReference type="NCBI Taxonomy" id="2761393"/>
    <lineage>
        <taxon>Eukaryota</taxon>
        <taxon>Fungi</taxon>
        <taxon>Fungi incertae sedis</taxon>
        <taxon>Zoopagomycota</taxon>
        <taxon>Kickxellomycotina</taxon>
        <taxon>Dimargaritomycetes</taxon>
        <taxon>Dimargaritales</taxon>
        <taxon>Dimargaritaceae</taxon>
        <taxon>Dimargaris</taxon>
    </lineage>
</organism>
<dbReference type="Proteomes" id="UP001151582">
    <property type="component" value="Unassembled WGS sequence"/>
</dbReference>
<gene>
    <name evidence="2" type="ORF">H4R34_006168</name>
</gene>
<dbReference type="AlphaFoldDB" id="A0A9W8E4R8"/>
<feature type="region of interest" description="Disordered" evidence="1">
    <location>
        <begin position="40"/>
        <end position="85"/>
    </location>
</feature>
<evidence type="ECO:0000256" key="1">
    <source>
        <dbReference type="SAM" id="MobiDB-lite"/>
    </source>
</evidence>
<name>A0A9W8E4R8_9FUNG</name>
<evidence type="ECO:0000313" key="3">
    <source>
        <dbReference type="Proteomes" id="UP001151582"/>
    </source>
</evidence>
<evidence type="ECO:0000313" key="2">
    <source>
        <dbReference type="EMBL" id="KAJ1969383.1"/>
    </source>
</evidence>
<accession>A0A9W8E4R8</accession>
<reference evidence="2" key="1">
    <citation type="submission" date="2022-07" db="EMBL/GenBank/DDBJ databases">
        <title>Phylogenomic reconstructions and comparative analyses of Kickxellomycotina fungi.</title>
        <authorList>
            <person name="Reynolds N.K."/>
            <person name="Stajich J.E."/>
            <person name="Barry K."/>
            <person name="Grigoriev I.V."/>
            <person name="Crous P."/>
            <person name="Smith M.E."/>
        </authorList>
    </citation>
    <scope>NUCLEOTIDE SEQUENCE</scope>
    <source>
        <strain evidence="2">RSA 567</strain>
    </source>
</reference>
<dbReference type="EMBL" id="JANBQB010001950">
    <property type="protein sequence ID" value="KAJ1969383.1"/>
    <property type="molecule type" value="Genomic_DNA"/>
</dbReference>
<proteinExistence type="predicted"/>
<keyword evidence="3" id="KW-1185">Reference proteome</keyword>
<sequence length="85" mass="9111">PPSSSVASLERLQAPTANGLFTEMEDLVSVHQQSLTKGLATSSTVHESGNATRPVTVSESYQLRTISRPPKQTQAVASTQECKQQ</sequence>
<protein>
    <submittedName>
        <fullName evidence="2">Uncharacterized protein</fullName>
    </submittedName>
</protein>